<dbReference type="PANTHER" id="PTHR11662:SF284">
    <property type="entry name" value="SMALL INTESTINE URATE EXPORTER-RELATED"/>
    <property type="match status" value="1"/>
</dbReference>
<gene>
    <name evidence="17" type="primary">LOC102831556</name>
</gene>
<organism evidence="16 17">
    <name type="scientific">Chrysochloris asiatica</name>
    <name type="common">Cape golden mole</name>
    <dbReference type="NCBI Taxonomy" id="185453"/>
    <lineage>
        <taxon>Eukaryota</taxon>
        <taxon>Metazoa</taxon>
        <taxon>Chordata</taxon>
        <taxon>Craniata</taxon>
        <taxon>Vertebrata</taxon>
        <taxon>Euteleostomi</taxon>
        <taxon>Mammalia</taxon>
        <taxon>Eutheria</taxon>
        <taxon>Afrotheria</taxon>
        <taxon>Chrysochloridae</taxon>
        <taxon>Chrysochlorinae</taxon>
        <taxon>Chrysochloris</taxon>
    </lineage>
</organism>
<keyword evidence="3" id="KW-0813">Transport</keyword>
<dbReference type="InterPro" id="IPR036259">
    <property type="entry name" value="MFS_trans_sf"/>
</dbReference>
<keyword evidence="5 14" id="KW-0812">Transmembrane</keyword>
<dbReference type="Pfam" id="PF07690">
    <property type="entry name" value="MFS_1"/>
    <property type="match status" value="1"/>
</dbReference>
<evidence type="ECO:0000256" key="10">
    <source>
        <dbReference type="ARBA" id="ARBA00023136"/>
    </source>
</evidence>
<dbReference type="OrthoDB" id="2985014at2759"/>
<feature type="transmembrane region" description="Helical" evidence="14">
    <location>
        <begin position="178"/>
        <end position="201"/>
    </location>
</feature>
<evidence type="ECO:0000256" key="7">
    <source>
        <dbReference type="ARBA" id="ARBA00022989"/>
    </source>
</evidence>
<evidence type="ECO:0000256" key="9">
    <source>
        <dbReference type="ARBA" id="ARBA00023065"/>
    </source>
</evidence>
<keyword evidence="4" id="KW-1003">Cell membrane</keyword>
<evidence type="ECO:0000259" key="15">
    <source>
        <dbReference type="PROSITE" id="PS50850"/>
    </source>
</evidence>
<evidence type="ECO:0000256" key="4">
    <source>
        <dbReference type="ARBA" id="ARBA00022475"/>
    </source>
</evidence>
<proteinExistence type="inferred from homology"/>
<dbReference type="InterPro" id="IPR020846">
    <property type="entry name" value="MFS_dom"/>
</dbReference>
<reference evidence="17" key="1">
    <citation type="submission" date="2025-08" db="UniProtKB">
        <authorList>
            <consortium name="RefSeq"/>
        </authorList>
    </citation>
    <scope>IDENTIFICATION</scope>
    <source>
        <tissue evidence="17">Spleen</tissue>
    </source>
</reference>
<protein>
    <submittedName>
        <fullName evidence="17">Small intestine sodium-dependent phosphate transport protein-like</fullName>
    </submittedName>
</protein>
<dbReference type="PROSITE" id="PS50850">
    <property type="entry name" value="MFS"/>
    <property type="match status" value="1"/>
</dbReference>
<evidence type="ECO:0000313" key="17">
    <source>
        <dbReference type="RefSeq" id="XP_006872947.1"/>
    </source>
</evidence>
<accession>A0A9B0TYZ0</accession>
<keyword evidence="12" id="KW-0739">Sodium transport</keyword>
<dbReference type="Proteomes" id="UP000504623">
    <property type="component" value="Unplaced"/>
</dbReference>
<evidence type="ECO:0000256" key="3">
    <source>
        <dbReference type="ARBA" id="ARBA00022448"/>
    </source>
</evidence>
<evidence type="ECO:0000256" key="6">
    <source>
        <dbReference type="ARBA" id="ARBA00022847"/>
    </source>
</evidence>
<evidence type="ECO:0000256" key="8">
    <source>
        <dbReference type="ARBA" id="ARBA00023053"/>
    </source>
</evidence>
<feature type="domain" description="Major facilitator superfamily (MFS) profile" evidence="15">
    <location>
        <begin position="52"/>
        <end position="498"/>
    </location>
</feature>
<feature type="transmembrane region" description="Helical" evidence="14">
    <location>
        <begin position="213"/>
        <end position="235"/>
    </location>
</feature>
<keyword evidence="11" id="KW-0325">Glycoprotein</keyword>
<dbReference type="InterPro" id="IPR050382">
    <property type="entry name" value="MFS_Na/Anion_cotransporter"/>
</dbReference>
<evidence type="ECO:0000256" key="1">
    <source>
        <dbReference type="ARBA" id="ARBA00004424"/>
    </source>
</evidence>
<name>A0A9B0TYZ0_CHRAS</name>
<keyword evidence="16" id="KW-1185">Reference proteome</keyword>
<dbReference type="AlphaFoldDB" id="A0A9B0TYZ0"/>
<comment type="similarity">
    <text evidence="2">Belongs to the major facilitator superfamily. Sodium/anion cotransporter family.</text>
</comment>
<evidence type="ECO:0000256" key="2">
    <source>
        <dbReference type="ARBA" id="ARBA00008586"/>
    </source>
</evidence>
<evidence type="ECO:0000313" key="16">
    <source>
        <dbReference type="Proteomes" id="UP000504623"/>
    </source>
</evidence>
<dbReference type="Gene3D" id="1.20.1250.20">
    <property type="entry name" value="MFS general substrate transporter like domains"/>
    <property type="match status" value="2"/>
</dbReference>
<sequence>MSTVAEARATEADISNKDPSIVIPFTVFSGENLDTSQVQNSRKGFCSNRHGLAFILMLCNFATGTQKITLSIVIQAMVNHTTPPNHSNASTEMSFTDSQDYWNETLKEFKELAPVYDWSPEIQGIILSSLNYGSFLVPLPAGYVAGKFGVKRVVGAGLFISSIMILLTPPAADIGVTLFIVIQVVQGIAQVMVTTGQFPIWVKWAPPVERSQLTSIASSGLLLGPLIGFAVGGLLCQALGWPYVFYIFGAVGSVCCLLWFFLISDDPMHHPFISSGEKEYILCALAQQDCSPAQSLPLRAMFKSLPVWAILISHFCQSWSFQIILTYTPTFISSVLQTDLTISGLLSSLPSVFAFIFMILGSLLADFLLSRKLLRLITVRKLFTAIGVIFPSLIVVSLYWVRSSASTFMIFLVLFYALSSLCYSGAFVNSLDIAPRHAGFLKGLSQIFLLTAGAISPTTAGFFISQDSEVGWRNVFLLSAAINILGLMFYLLFAKADVQDWAERQTVTHF</sequence>
<comment type="catalytic activity">
    <reaction evidence="13">
        <text>3 Na(+)(out) + phosphate(out) = 3 Na(+)(in) + phosphate(in)</text>
        <dbReference type="Rhea" id="RHEA:71255"/>
        <dbReference type="ChEBI" id="CHEBI:29101"/>
        <dbReference type="ChEBI" id="CHEBI:43474"/>
    </reaction>
</comment>
<evidence type="ECO:0000256" key="11">
    <source>
        <dbReference type="ARBA" id="ARBA00023180"/>
    </source>
</evidence>
<evidence type="ECO:0000256" key="13">
    <source>
        <dbReference type="ARBA" id="ARBA00035839"/>
    </source>
</evidence>
<dbReference type="FunFam" id="1.20.1250.20:FF:000060">
    <property type="entry name" value="Solute carrier family 17 member 3"/>
    <property type="match status" value="1"/>
</dbReference>
<feature type="transmembrane region" description="Helical" evidence="14">
    <location>
        <begin position="476"/>
        <end position="494"/>
    </location>
</feature>
<dbReference type="RefSeq" id="XP_006872947.1">
    <property type="nucleotide sequence ID" value="XM_006872885.1"/>
</dbReference>
<dbReference type="GO" id="GO:0015293">
    <property type="term" value="F:symporter activity"/>
    <property type="evidence" value="ECO:0007669"/>
    <property type="project" value="UniProtKB-KW"/>
</dbReference>
<feature type="transmembrane region" description="Helical" evidence="14">
    <location>
        <begin position="407"/>
        <end position="428"/>
    </location>
</feature>
<dbReference type="GO" id="GO:0016324">
    <property type="term" value="C:apical plasma membrane"/>
    <property type="evidence" value="ECO:0007669"/>
    <property type="project" value="UniProtKB-SubCell"/>
</dbReference>
<dbReference type="GO" id="GO:0006814">
    <property type="term" value="P:sodium ion transport"/>
    <property type="evidence" value="ECO:0007669"/>
    <property type="project" value="UniProtKB-KW"/>
</dbReference>
<evidence type="ECO:0000256" key="5">
    <source>
        <dbReference type="ARBA" id="ARBA00022692"/>
    </source>
</evidence>
<keyword evidence="6" id="KW-0769">Symport</keyword>
<feature type="transmembrane region" description="Helical" evidence="14">
    <location>
        <begin position="382"/>
        <end position="401"/>
    </location>
</feature>
<feature type="transmembrane region" description="Helical" evidence="14">
    <location>
        <begin position="440"/>
        <end position="464"/>
    </location>
</feature>
<dbReference type="FunFam" id="1.20.1250.20:FF:000003">
    <property type="entry name" value="Solute carrier family 17 member 3"/>
    <property type="match status" value="1"/>
</dbReference>
<dbReference type="GO" id="GO:0006820">
    <property type="term" value="P:monoatomic anion transport"/>
    <property type="evidence" value="ECO:0007669"/>
    <property type="project" value="TreeGrafter"/>
</dbReference>
<feature type="transmembrane region" description="Helical" evidence="14">
    <location>
        <begin position="305"/>
        <end position="325"/>
    </location>
</feature>
<evidence type="ECO:0000256" key="14">
    <source>
        <dbReference type="SAM" id="Phobius"/>
    </source>
</evidence>
<dbReference type="GeneID" id="102831556"/>
<keyword evidence="8" id="KW-0915">Sodium</keyword>
<dbReference type="InterPro" id="IPR011701">
    <property type="entry name" value="MFS"/>
</dbReference>
<feature type="transmembrane region" description="Helical" evidence="14">
    <location>
        <begin position="153"/>
        <end position="172"/>
    </location>
</feature>
<keyword evidence="10 14" id="KW-0472">Membrane</keyword>
<dbReference type="PANTHER" id="PTHR11662">
    <property type="entry name" value="SOLUTE CARRIER FAMILY 17"/>
    <property type="match status" value="1"/>
</dbReference>
<dbReference type="GO" id="GO:0044341">
    <property type="term" value="P:sodium-dependent phosphate transport"/>
    <property type="evidence" value="ECO:0007669"/>
    <property type="project" value="TreeGrafter"/>
</dbReference>
<comment type="subcellular location">
    <subcellularLocation>
        <location evidence="1">Apical cell membrane</location>
        <topology evidence="1">Multi-pass membrane protein</topology>
    </subcellularLocation>
</comment>
<keyword evidence="7 14" id="KW-1133">Transmembrane helix</keyword>
<feature type="transmembrane region" description="Helical" evidence="14">
    <location>
        <begin position="345"/>
        <end position="370"/>
    </location>
</feature>
<dbReference type="SUPFAM" id="SSF103473">
    <property type="entry name" value="MFS general substrate transporter"/>
    <property type="match status" value="1"/>
</dbReference>
<dbReference type="CDD" id="cd17318">
    <property type="entry name" value="MFS_SLC17"/>
    <property type="match status" value="1"/>
</dbReference>
<evidence type="ECO:0000256" key="12">
    <source>
        <dbReference type="ARBA" id="ARBA00023201"/>
    </source>
</evidence>
<feature type="transmembrane region" description="Helical" evidence="14">
    <location>
        <begin position="241"/>
        <end position="262"/>
    </location>
</feature>
<keyword evidence="9" id="KW-0406">Ion transport</keyword>